<keyword evidence="5 10" id="KW-0547">Nucleotide-binding</keyword>
<evidence type="ECO:0000256" key="3">
    <source>
        <dbReference type="ARBA" id="ARBA00022527"/>
    </source>
</evidence>
<dbReference type="PROSITE" id="PS50011">
    <property type="entry name" value="PROTEIN_KINASE_DOM"/>
    <property type="match status" value="1"/>
</dbReference>
<evidence type="ECO:0000256" key="4">
    <source>
        <dbReference type="ARBA" id="ARBA00022679"/>
    </source>
</evidence>
<comment type="catalytic activity">
    <reaction evidence="8">
        <text>L-threonyl-[protein] + ATP = O-phospho-L-threonyl-[protein] + ADP + H(+)</text>
        <dbReference type="Rhea" id="RHEA:46608"/>
        <dbReference type="Rhea" id="RHEA-COMP:11060"/>
        <dbReference type="Rhea" id="RHEA-COMP:11605"/>
        <dbReference type="ChEBI" id="CHEBI:15378"/>
        <dbReference type="ChEBI" id="CHEBI:30013"/>
        <dbReference type="ChEBI" id="CHEBI:30616"/>
        <dbReference type="ChEBI" id="CHEBI:61977"/>
        <dbReference type="ChEBI" id="CHEBI:456216"/>
        <dbReference type="EC" id="2.7.11.1"/>
    </reaction>
</comment>
<evidence type="ECO:0000256" key="5">
    <source>
        <dbReference type="ARBA" id="ARBA00022741"/>
    </source>
</evidence>
<dbReference type="EMBL" id="CAMPGE010000436">
    <property type="protein sequence ID" value="CAI2359183.1"/>
    <property type="molecule type" value="Genomic_DNA"/>
</dbReference>
<dbReference type="GO" id="GO:0005524">
    <property type="term" value="F:ATP binding"/>
    <property type="evidence" value="ECO:0007669"/>
    <property type="project" value="UniProtKB-UniRule"/>
</dbReference>
<evidence type="ECO:0000313" key="12">
    <source>
        <dbReference type="EMBL" id="CAI2359183.1"/>
    </source>
</evidence>
<evidence type="ECO:0000259" key="11">
    <source>
        <dbReference type="PROSITE" id="PS50011"/>
    </source>
</evidence>
<dbReference type="Gene3D" id="3.30.200.20">
    <property type="entry name" value="Phosphorylase Kinase, domain 1"/>
    <property type="match status" value="1"/>
</dbReference>
<keyword evidence="3" id="KW-0723">Serine/threonine-protein kinase</keyword>
<feature type="domain" description="Protein kinase" evidence="11">
    <location>
        <begin position="19"/>
        <end position="276"/>
    </location>
</feature>
<dbReference type="PANTHER" id="PTHR44899:SF3">
    <property type="entry name" value="SERINE_THREONINE-PROTEIN KINASE NEK1"/>
    <property type="match status" value="1"/>
</dbReference>
<reference evidence="12" key="1">
    <citation type="submission" date="2023-07" db="EMBL/GenBank/DDBJ databases">
        <authorList>
            <consortium name="AG Swart"/>
            <person name="Singh M."/>
            <person name="Singh A."/>
            <person name="Seah K."/>
            <person name="Emmerich C."/>
        </authorList>
    </citation>
    <scope>NUCLEOTIDE SEQUENCE</scope>
    <source>
        <strain evidence="12">DP1</strain>
    </source>
</reference>
<gene>
    <name evidence="12" type="ORF">ECRASSUSDP1_LOCUS468</name>
</gene>
<dbReference type="SMART" id="SM00220">
    <property type="entry name" value="S_TKc"/>
    <property type="match status" value="1"/>
</dbReference>
<evidence type="ECO:0000256" key="2">
    <source>
        <dbReference type="ARBA" id="ARBA00012513"/>
    </source>
</evidence>
<evidence type="ECO:0000256" key="9">
    <source>
        <dbReference type="ARBA" id="ARBA00048679"/>
    </source>
</evidence>
<evidence type="ECO:0000256" key="1">
    <source>
        <dbReference type="ARBA" id="ARBA00010886"/>
    </source>
</evidence>
<dbReference type="PROSITE" id="PS00107">
    <property type="entry name" value="PROTEIN_KINASE_ATP"/>
    <property type="match status" value="1"/>
</dbReference>
<dbReference type="InterPro" id="IPR011009">
    <property type="entry name" value="Kinase-like_dom_sf"/>
</dbReference>
<dbReference type="InterPro" id="IPR008271">
    <property type="entry name" value="Ser/Thr_kinase_AS"/>
</dbReference>
<sequence>MEKSMSRMKSRPNTTLQDFELLHKLGDGSYSSVYKAKRIADQQIYCIKKVKLFGLSEKEKQNALNEVRILAKINHPNVIRYKEAFLDQEGSALCLVLEYADDKDLYQKIKTKKISDQPYSEDDIWYIFLQLLKGLKALHDLRIMHRDLKSANVFLNKDLTVKLGDMNVSRLADTNGLNYTQTGTPYYASPEVWKDKPYDFKNDIWSLGCVLYEVTCLKPPFKAPDMEQLYEKVMKGQYPRIPKQYSQDLAIVIKSMLQVKPKYRPTIDELLSHDIIKSRMNELNLEDPVSEDSVEQFALEDLNNNYTHDLPLPNYGPSCIDRDILCTSEQVIKEPLNQKNVTIDDYDMAIINNSKPLFLHKSIEESTNANSINMLSGKKSIPGSIASRKLLSSLKKHIKKTNRYKSSARVDNSMPYHFKDTYKDLLLLQKSSKDSLRSISQRKSIINNKFRLKYKSKKSEDPSKDYVLSSIEHRMKKNKDSLRREPKELTKVNCSSQKKLENRNSTDILKIPHKSPNQSDHRMSFIGKSLKINPKGDKEISPKVMQKIFNKIDNHLDKYSVNKSSSRNILSKKTKDRSLILPSLSKRPSNYQSIQSSDVKHTRMKEKSLNYIRRLPTNRKTKKLSAVPIKGTPISKRNLKVKKYQLDISNSSRVYEPSAQVDDHRELKNKSSSLIGSNKNILHDRFRKLLRDSKKQPVGLHCV</sequence>
<dbReference type="AlphaFoldDB" id="A0AAD1U4L4"/>
<dbReference type="InterPro" id="IPR017441">
    <property type="entry name" value="Protein_kinase_ATP_BS"/>
</dbReference>
<name>A0AAD1U4L4_EUPCR</name>
<organism evidence="12 13">
    <name type="scientific">Euplotes crassus</name>
    <dbReference type="NCBI Taxonomy" id="5936"/>
    <lineage>
        <taxon>Eukaryota</taxon>
        <taxon>Sar</taxon>
        <taxon>Alveolata</taxon>
        <taxon>Ciliophora</taxon>
        <taxon>Intramacronucleata</taxon>
        <taxon>Spirotrichea</taxon>
        <taxon>Hypotrichia</taxon>
        <taxon>Euplotida</taxon>
        <taxon>Euplotidae</taxon>
        <taxon>Moneuplotes</taxon>
    </lineage>
</organism>
<dbReference type="InterPro" id="IPR051131">
    <property type="entry name" value="NEK_Ser/Thr_kinase_NIMA"/>
</dbReference>
<evidence type="ECO:0000256" key="8">
    <source>
        <dbReference type="ARBA" id="ARBA00047899"/>
    </source>
</evidence>
<dbReference type="Pfam" id="PF00069">
    <property type="entry name" value="Pkinase"/>
    <property type="match status" value="1"/>
</dbReference>
<dbReference type="InterPro" id="IPR000719">
    <property type="entry name" value="Prot_kinase_dom"/>
</dbReference>
<evidence type="ECO:0000256" key="7">
    <source>
        <dbReference type="ARBA" id="ARBA00022840"/>
    </source>
</evidence>
<proteinExistence type="inferred from homology"/>
<evidence type="ECO:0000256" key="10">
    <source>
        <dbReference type="PROSITE-ProRule" id="PRU10141"/>
    </source>
</evidence>
<dbReference type="EC" id="2.7.11.1" evidence="2"/>
<keyword evidence="6" id="KW-0418">Kinase</keyword>
<dbReference type="Proteomes" id="UP001295684">
    <property type="component" value="Unassembled WGS sequence"/>
</dbReference>
<dbReference type="SUPFAM" id="SSF56112">
    <property type="entry name" value="Protein kinase-like (PK-like)"/>
    <property type="match status" value="1"/>
</dbReference>
<evidence type="ECO:0000313" key="13">
    <source>
        <dbReference type="Proteomes" id="UP001295684"/>
    </source>
</evidence>
<dbReference type="PROSITE" id="PS00108">
    <property type="entry name" value="PROTEIN_KINASE_ST"/>
    <property type="match status" value="1"/>
</dbReference>
<dbReference type="PANTHER" id="PTHR44899">
    <property type="entry name" value="CAMK FAMILY PROTEIN KINASE"/>
    <property type="match status" value="1"/>
</dbReference>
<dbReference type="FunFam" id="3.30.200.20:FF:000097">
    <property type="entry name" value="Probable serine/threonine-protein kinase nek1"/>
    <property type="match status" value="1"/>
</dbReference>
<evidence type="ECO:0000256" key="6">
    <source>
        <dbReference type="ARBA" id="ARBA00022777"/>
    </source>
</evidence>
<comment type="catalytic activity">
    <reaction evidence="9">
        <text>L-seryl-[protein] + ATP = O-phospho-L-seryl-[protein] + ADP + H(+)</text>
        <dbReference type="Rhea" id="RHEA:17989"/>
        <dbReference type="Rhea" id="RHEA-COMP:9863"/>
        <dbReference type="Rhea" id="RHEA-COMP:11604"/>
        <dbReference type="ChEBI" id="CHEBI:15378"/>
        <dbReference type="ChEBI" id="CHEBI:29999"/>
        <dbReference type="ChEBI" id="CHEBI:30616"/>
        <dbReference type="ChEBI" id="CHEBI:83421"/>
        <dbReference type="ChEBI" id="CHEBI:456216"/>
        <dbReference type="EC" id="2.7.11.1"/>
    </reaction>
</comment>
<keyword evidence="13" id="KW-1185">Reference proteome</keyword>
<comment type="caution">
    <text evidence="12">The sequence shown here is derived from an EMBL/GenBank/DDBJ whole genome shotgun (WGS) entry which is preliminary data.</text>
</comment>
<keyword evidence="4" id="KW-0808">Transferase</keyword>
<accession>A0AAD1U4L4</accession>
<dbReference type="GO" id="GO:0004674">
    <property type="term" value="F:protein serine/threonine kinase activity"/>
    <property type="evidence" value="ECO:0007669"/>
    <property type="project" value="UniProtKB-KW"/>
</dbReference>
<keyword evidence="7 10" id="KW-0067">ATP-binding</keyword>
<protein>
    <recommendedName>
        <fullName evidence="2">non-specific serine/threonine protein kinase</fullName>
        <ecNumber evidence="2">2.7.11.1</ecNumber>
    </recommendedName>
</protein>
<dbReference type="Gene3D" id="1.10.510.10">
    <property type="entry name" value="Transferase(Phosphotransferase) domain 1"/>
    <property type="match status" value="1"/>
</dbReference>
<comment type="similarity">
    <text evidence="1">Belongs to the protein kinase superfamily. NEK Ser/Thr protein kinase family. NIMA subfamily.</text>
</comment>
<feature type="binding site" evidence="10">
    <location>
        <position position="49"/>
    </location>
    <ligand>
        <name>ATP</name>
        <dbReference type="ChEBI" id="CHEBI:30616"/>
    </ligand>
</feature>